<protein>
    <submittedName>
        <fullName evidence="1">Uncharacterized protein</fullName>
    </submittedName>
</protein>
<evidence type="ECO:0000313" key="2">
    <source>
        <dbReference type="Proteomes" id="UP001597216"/>
    </source>
</evidence>
<organism evidence="1 2">
    <name type="scientific">Phenylobacterium conjunctum</name>
    <dbReference type="NCBI Taxonomy" id="1298959"/>
    <lineage>
        <taxon>Bacteria</taxon>
        <taxon>Pseudomonadati</taxon>
        <taxon>Pseudomonadota</taxon>
        <taxon>Alphaproteobacteria</taxon>
        <taxon>Caulobacterales</taxon>
        <taxon>Caulobacteraceae</taxon>
        <taxon>Phenylobacterium</taxon>
    </lineage>
</organism>
<name>A0ABW3SZW7_9CAUL</name>
<gene>
    <name evidence="1" type="ORF">ACFQ27_03795</name>
</gene>
<keyword evidence="2" id="KW-1185">Reference proteome</keyword>
<reference evidence="2" key="1">
    <citation type="journal article" date="2019" name="Int. J. Syst. Evol. Microbiol.">
        <title>The Global Catalogue of Microorganisms (GCM) 10K type strain sequencing project: providing services to taxonomists for standard genome sequencing and annotation.</title>
        <authorList>
            <consortium name="The Broad Institute Genomics Platform"/>
            <consortium name="The Broad Institute Genome Sequencing Center for Infectious Disease"/>
            <person name="Wu L."/>
            <person name="Ma J."/>
        </authorList>
    </citation>
    <scope>NUCLEOTIDE SEQUENCE [LARGE SCALE GENOMIC DNA]</scope>
    <source>
        <strain evidence="2">CCUG 55074</strain>
    </source>
</reference>
<sequence>MSNKRAPVQGLDGGIPWDMHLRAYEVYEKRWGEQRALLDLEGRNCRGGFGVGELDSFIPGWRAELELREGVKLVSKQRFGQEHLTPTQDTTHDH</sequence>
<dbReference type="RefSeq" id="WP_377352594.1">
    <property type="nucleotide sequence ID" value="NZ_JBHTLQ010000006.1"/>
</dbReference>
<dbReference type="Proteomes" id="UP001597216">
    <property type="component" value="Unassembled WGS sequence"/>
</dbReference>
<proteinExistence type="predicted"/>
<evidence type="ECO:0000313" key="1">
    <source>
        <dbReference type="EMBL" id="MFD1189691.1"/>
    </source>
</evidence>
<accession>A0ABW3SZW7</accession>
<comment type="caution">
    <text evidence="1">The sequence shown here is derived from an EMBL/GenBank/DDBJ whole genome shotgun (WGS) entry which is preliminary data.</text>
</comment>
<dbReference type="EMBL" id="JBHTLQ010000006">
    <property type="protein sequence ID" value="MFD1189691.1"/>
    <property type="molecule type" value="Genomic_DNA"/>
</dbReference>